<comment type="similarity">
    <text evidence="2">Belongs to the major facilitator superfamily. Metabolite:H+ Symporter (MHS) family (TC 2.A.1.6) family.</text>
</comment>
<name>A0A367Y588_9MICO</name>
<dbReference type="RefSeq" id="WP_114117834.1">
    <property type="nucleotide sequence ID" value="NZ_BMHU01000006.1"/>
</dbReference>
<gene>
    <name evidence="13" type="ORF">DTO57_08910</name>
</gene>
<dbReference type="InterPro" id="IPR020846">
    <property type="entry name" value="MFS_dom"/>
</dbReference>
<dbReference type="InterPro" id="IPR036259">
    <property type="entry name" value="MFS_trans_sf"/>
</dbReference>
<evidence type="ECO:0000256" key="6">
    <source>
        <dbReference type="ARBA" id="ARBA00022847"/>
    </source>
</evidence>
<dbReference type="InterPro" id="IPR005829">
    <property type="entry name" value="Sugar_transporter_CS"/>
</dbReference>
<dbReference type="PROSITE" id="PS50850">
    <property type="entry name" value="MFS"/>
    <property type="match status" value="1"/>
</dbReference>
<evidence type="ECO:0000256" key="5">
    <source>
        <dbReference type="ARBA" id="ARBA00022692"/>
    </source>
</evidence>
<keyword evidence="8 11" id="KW-0472">Membrane</keyword>
<dbReference type="InterPro" id="IPR005828">
    <property type="entry name" value="MFS_sugar_transport-like"/>
</dbReference>
<proteinExistence type="inferred from homology"/>
<feature type="transmembrane region" description="Helical" evidence="11">
    <location>
        <begin position="286"/>
        <end position="310"/>
    </location>
</feature>
<accession>A0A367Y588</accession>
<feature type="transmembrane region" description="Helical" evidence="11">
    <location>
        <begin position="420"/>
        <end position="439"/>
    </location>
</feature>
<dbReference type="PANTHER" id="PTHR43045">
    <property type="entry name" value="SHIKIMATE TRANSPORTER"/>
    <property type="match status" value="1"/>
</dbReference>
<evidence type="ECO:0000256" key="3">
    <source>
        <dbReference type="ARBA" id="ARBA00022448"/>
    </source>
</evidence>
<evidence type="ECO:0000256" key="7">
    <source>
        <dbReference type="ARBA" id="ARBA00022989"/>
    </source>
</evidence>
<organism evidence="13 14">
    <name type="scientific">Microbacterium sorbitolivorans</name>
    <dbReference type="NCBI Taxonomy" id="1867410"/>
    <lineage>
        <taxon>Bacteria</taxon>
        <taxon>Bacillati</taxon>
        <taxon>Actinomycetota</taxon>
        <taxon>Actinomycetes</taxon>
        <taxon>Micrococcales</taxon>
        <taxon>Microbacteriaceae</taxon>
        <taxon>Microbacterium</taxon>
    </lineage>
</organism>
<feature type="transmembrane region" description="Helical" evidence="11">
    <location>
        <begin position="89"/>
        <end position="107"/>
    </location>
</feature>
<dbReference type="AlphaFoldDB" id="A0A367Y588"/>
<feature type="transmembrane region" description="Helical" evidence="11">
    <location>
        <begin position="348"/>
        <end position="369"/>
    </location>
</feature>
<keyword evidence="14" id="KW-1185">Reference proteome</keyword>
<dbReference type="CDD" id="cd17369">
    <property type="entry name" value="MFS_ShiA_like"/>
    <property type="match status" value="1"/>
</dbReference>
<feature type="domain" description="Major facilitator superfamily (MFS) profile" evidence="12">
    <location>
        <begin position="16"/>
        <end position="444"/>
    </location>
</feature>
<comment type="caution">
    <text evidence="13">The sequence shown here is derived from an EMBL/GenBank/DDBJ whole genome shotgun (WGS) entry which is preliminary data.</text>
</comment>
<feature type="transmembrane region" description="Helical" evidence="11">
    <location>
        <begin position="197"/>
        <end position="216"/>
    </location>
</feature>
<dbReference type="SUPFAM" id="SSF103473">
    <property type="entry name" value="MFS general substrate transporter"/>
    <property type="match status" value="1"/>
</dbReference>
<feature type="transmembrane region" description="Helical" evidence="11">
    <location>
        <begin position="56"/>
        <end position="77"/>
    </location>
</feature>
<dbReference type="OrthoDB" id="8953821at2"/>
<reference evidence="13 14" key="1">
    <citation type="submission" date="2018-07" db="EMBL/GenBank/DDBJ databases">
        <title>Microbacterium endoborsara sp. nov., a novel actinobacterium isolated from Borszczowia aralocaspica.</title>
        <authorList>
            <person name="An D."/>
        </authorList>
    </citation>
    <scope>NUCLEOTIDE SEQUENCE [LARGE SCALE GENOMIC DNA]</scope>
    <source>
        <strain evidence="13 14">C1.15228</strain>
    </source>
</reference>
<dbReference type="PROSITE" id="PS00216">
    <property type="entry name" value="SUGAR_TRANSPORT_1"/>
    <property type="match status" value="1"/>
</dbReference>
<dbReference type="GO" id="GO:0005886">
    <property type="term" value="C:plasma membrane"/>
    <property type="evidence" value="ECO:0007669"/>
    <property type="project" value="UniProtKB-SubCell"/>
</dbReference>
<sequence length="451" mass="47998">MSSATSTQPLNSRSRVIAASLVGTTVEFYDFYVYATAAVLVFPTLFFPSASETAGLLASFAVFGAAMVARPIGAAVFGHFGDKIGRKATLVASLLTMGIATFLIGVLPTYDMIGLVAPLLLLILRLAQGFALGGEWSGAALVATENAPAGKRALYGTFPQLGAPIGFIIANTLFLALNVLLPSGEGGASDAFMTWGWRVPFLFSAVMVIVGLWVRLKLVESDAFKKAEKKGEIKKAPLGYVFKKYWWQLILGTFFMLATYVLFYLMTNFTLTYGTAAADAATPGLGFSYTHFVLMQVFGVVFFGIFTLVSGPLADSIGRRKLLIWVTAAIIVLGLVYTVFLLPRESEAFMGALVQAFLVFGFSLMGMTFGPMGALLPELFPTSVRYTGSAIAYNVSSILGAALAPIIALELWKAAGGNPWLVGLYMSGAGVLTLIALLLGKETKDVDLDAS</sequence>
<keyword evidence="3" id="KW-0813">Transport</keyword>
<evidence type="ECO:0000256" key="9">
    <source>
        <dbReference type="ARBA" id="ARBA00037295"/>
    </source>
</evidence>
<keyword evidence="7 11" id="KW-1133">Transmembrane helix</keyword>
<dbReference type="Gene3D" id="1.20.1250.20">
    <property type="entry name" value="MFS general substrate transporter like domains"/>
    <property type="match status" value="1"/>
</dbReference>
<evidence type="ECO:0000256" key="10">
    <source>
        <dbReference type="ARBA" id="ARBA00039918"/>
    </source>
</evidence>
<feature type="transmembrane region" description="Helical" evidence="11">
    <location>
        <begin position="245"/>
        <end position="266"/>
    </location>
</feature>
<keyword evidence="6" id="KW-0769">Symport</keyword>
<evidence type="ECO:0000259" key="12">
    <source>
        <dbReference type="PROSITE" id="PS50850"/>
    </source>
</evidence>
<dbReference type="GO" id="GO:0015293">
    <property type="term" value="F:symporter activity"/>
    <property type="evidence" value="ECO:0007669"/>
    <property type="project" value="UniProtKB-KW"/>
</dbReference>
<dbReference type="Proteomes" id="UP000253508">
    <property type="component" value="Unassembled WGS sequence"/>
</dbReference>
<dbReference type="Pfam" id="PF00083">
    <property type="entry name" value="Sugar_tr"/>
    <property type="match status" value="1"/>
</dbReference>
<keyword evidence="5 11" id="KW-0812">Transmembrane</keyword>
<evidence type="ECO:0000313" key="14">
    <source>
        <dbReference type="Proteomes" id="UP000253508"/>
    </source>
</evidence>
<keyword evidence="4" id="KW-1003">Cell membrane</keyword>
<evidence type="ECO:0000256" key="2">
    <source>
        <dbReference type="ARBA" id="ARBA00008240"/>
    </source>
</evidence>
<feature type="transmembrane region" description="Helical" evidence="11">
    <location>
        <begin position="390"/>
        <end position="408"/>
    </location>
</feature>
<feature type="transmembrane region" description="Helical" evidence="11">
    <location>
        <begin position="153"/>
        <end position="177"/>
    </location>
</feature>
<comment type="subcellular location">
    <subcellularLocation>
        <location evidence="1">Cell membrane</location>
        <topology evidence="1">Multi-pass membrane protein</topology>
    </subcellularLocation>
</comment>
<evidence type="ECO:0000256" key="4">
    <source>
        <dbReference type="ARBA" id="ARBA00022475"/>
    </source>
</evidence>
<dbReference type="PANTHER" id="PTHR43045:SF2">
    <property type="entry name" value="INNER MEMBRANE METABOLITE TRANSPORT PROTEIN YHJE"/>
    <property type="match status" value="1"/>
</dbReference>
<protein>
    <recommendedName>
        <fullName evidence="10">Putative proline/betaine transporter</fullName>
    </recommendedName>
</protein>
<evidence type="ECO:0000256" key="8">
    <source>
        <dbReference type="ARBA" id="ARBA00023136"/>
    </source>
</evidence>
<evidence type="ECO:0000256" key="11">
    <source>
        <dbReference type="SAM" id="Phobius"/>
    </source>
</evidence>
<dbReference type="FunFam" id="1.20.1250.20:FF:000001">
    <property type="entry name" value="Dicarboxylate MFS transporter"/>
    <property type="match status" value="1"/>
</dbReference>
<comment type="function">
    <text evidence="9">May be a proton symporter involved in the uptake of osmolytes such as proline and glycine betaine.</text>
</comment>
<feature type="transmembrane region" description="Helical" evidence="11">
    <location>
        <begin position="322"/>
        <end position="342"/>
    </location>
</feature>
<evidence type="ECO:0000256" key="1">
    <source>
        <dbReference type="ARBA" id="ARBA00004651"/>
    </source>
</evidence>
<dbReference type="EMBL" id="QORO01000002">
    <property type="protein sequence ID" value="RCK60222.1"/>
    <property type="molecule type" value="Genomic_DNA"/>
</dbReference>
<evidence type="ECO:0000313" key="13">
    <source>
        <dbReference type="EMBL" id="RCK60222.1"/>
    </source>
</evidence>